<sequence length="684" mass="77345">MQNKYIIIGTAGHIDHGKTSLIKALTGKDTDRLIEEKKRGISIVLGYADIILPSGIHAGIVDVPGHAKFIKTMVSGSTGMDIVILLIAADDGIMAQTIEHFNILKILGVNIVIPVLTKIDTVDNNTIIQREKEIIDFYNNEGFNFKDNDFIIKVSSKTREGINDLIQKLDYYSSNLLNLTDFNTNLNINKENINKENINKDINKLDLALFADVNLFIKKNSFTKPFLPIDRIFTIKGIGTIITGTLKYGKFSVNDEIEIMPEKLISKIKSIESHNEVQITVSSSTRTALNISGVDKKAINMGDAVSLKNSLTVSDKIIAKFYYLESNKKELKNLSSFIFMTGSLNLSSKIIIPSGDNNKKIIPGSWAYIVIKLDRKISTVSKERFIIRDNSIAGTLGGGIIIDPFMDYKYGSYQEKYFEQILSDNDLDVVNGFIGLSGDSADMDNIYKKLYFSYEDFLNNIHKLKEKELIITDLKNKFAVLKEKYIDLKKSLNENVKLLTEKKSLQSGISKKELYHIYENSIDISIFDIALNELIKENLIIAEDGNIFIAGRGKNAENELSEEYNRLIAKIENIIKSSGNSVPSPDEIEKKLDINKKLFNFLISIMVKSNKLVKIKFDLYYLKDQIDLIQRGLDDFFKINDKLEPKDIKDIAGVSRKYAIPLLEYFDGIGFTVKKDNYRIKSRN</sequence>
<dbReference type="NCBIfam" id="TIGR00231">
    <property type="entry name" value="small_GTP"/>
    <property type="match status" value="1"/>
</dbReference>
<dbReference type="Gene3D" id="2.40.30.10">
    <property type="entry name" value="Translation factors"/>
    <property type="match status" value="1"/>
</dbReference>
<dbReference type="SUPFAM" id="SSF50447">
    <property type="entry name" value="Translation proteins"/>
    <property type="match status" value="1"/>
</dbReference>
<feature type="domain" description="Tr-type G" evidence="4">
    <location>
        <begin position="3"/>
        <end position="177"/>
    </location>
</feature>
<dbReference type="InterPro" id="IPR015191">
    <property type="entry name" value="SelB_WHD4"/>
</dbReference>
<keyword evidence="1" id="KW-0547">Nucleotide-binding</keyword>
<evidence type="ECO:0000313" key="6">
    <source>
        <dbReference type="Proteomes" id="UP000319296"/>
    </source>
</evidence>
<keyword evidence="2" id="KW-0342">GTP-binding</keyword>
<evidence type="ECO:0000259" key="4">
    <source>
        <dbReference type="PROSITE" id="PS51722"/>
    </source>
</evidence>
<dbReference type="GO" id="GO:0003723">
    <property type="term" value="F:RNA binding"/>
    <property type="evidence" value="ECO:0007669"/>
    <property type="project" value="InterPro"/>
</dbReference>
<dbReference type="InterPro" id="IPR036390">
    <property type="entry name" value="WH_DNA-bd_sf"/>
</dbReference>
<dbReference type="GO" id="GO:0005525">
    <property type="term" value="F:GTP binding"/>
    <property type="evidence" value="ECO:0007669"/>
    <property type="project" value="UniProtKB-KW"/>
</dbReference>
<organism evidence="5 6">
    <name type="scientific">Candidatus Acididesulfobacter diazotrophicus</name>
    <dbReference type="NCBI Taxonomy" id="2597226"/>
    <lineage>
        <taxon>Bacteria</taxon>
        <taxon>Deltaproteobacteria</taxon>
        <taxon>Candidatus Acidulodesulfobacterales</taxon>
        <taxon>Candidatus Acididesulfobacter</taxon>
    </lineage>
</organism>
<dbReference type="InterPro" id="IPR000795">
    <property type="entry name" value="T_Tr_GTP-bd_dom"/>
</dbReference>
<keyword evidence="3" id="KW-0175">Coiled coil</keyword>
<dbReference type="Pfam" id="PF00009">
    <property type="entry name" value="GTP_EFTU"/>
    <property type="match status" value="1"/>
</dbReference>
<dbReference type="InterPro" id="IPR050055">
    <property type="entry name" value="EF-Tu_GTPase"/>
</dbReference>
<evidence type="ECO:0000256" key="2">
    <source>
        <dbReference type="ARBA" id="ARBA00023134"/>
    </source>
</evidence>
<dbReference type="Proteomes" id="UP000319296">
    <property type="component" value="Unassembled WGS sequence"/>
</dbReference>
<dbReference type="CDD" id="cd04171">
    <property type="entry name" value="SelB"/>
    <property type="match status" value="1"/>
</dbReference>
<accession>A0A519BPN8</accession>
<comment type="caution">
    <text evidence="5">The sequence shown here is derived from an EMBL/GenBank/DDBJ whole genome shotgun (WGS) entry which is preliminary data.</text>
</comment>
<dbReference type="Pfam" id="PF09107">
    <property type="entry name" value="WHD_3rd_SelB"/>
    <property type="match status" value="1"/>
</dbReference>
<dbReference type="Gene3D" id="3.40.50.300">
    <property type="entry name" value="P-loop containing nucleotide triphosphate hydrolases"/>
    <property type="match status" value="1"/>
</dbReference>
<evidence type="ECO:0000256" key="1">
    <source>
        <dbReference type="ARBA" id="ARBA00022741"/>
    </source>
</evidence>
<dbReference type="PANTHER" id="PTHR43721">
    <property type="entry name" value="ELONGATION FACTOR TU-RELATED"/>
    <property type="match status" value="1"/>
</dbReference>
<dbReference type="PROSITE" id="PS51722">
    <property type="entry name" value="G_TR_2"/>
    <property type="match status" value="1"/>
</dbReference>
<proteinExistence type="predicted"/>
<dbReference type="EMBL" id="SGBB01000002">
    <property type="protein sequence ID" value="RZD19247.1"/>
    <property type="molecule type" value="Genomic_DNA"/>
</dbReference>
<dbReference type="GO" id="GO:0003924">
    <property type="term" value="F:GTPase activity"/>
    <property type="evidence" value="ECO:0007669"/>
    <property type="project" value="InterPro"/>
</dbReference>
<dbReference type="Gene3D" id="1.10.10.2770">
    <property type="match status" value="1"/>
</dbReference>
<dbReference type="AlphaFoldDB" id="A0A519BPN8"/>
<dbReference type="SUPFAM" id="SSF50465">
    <property type="entry name" value="EF-Tu/eEF-1alpha/eIF2-gamma C-terminal domain"/>
    <property type="match status" value="1"/>
</dbReference>
<dbReference type="GO" id="GO:0005829">
    <property type="term" value="C:cytosol"/>
    <property type="evidence" value="ECO:0007669"/>
    <property type="project" value="TreeGrafter"/>
</dbReference>
<protein>
    <submittedName>
        <fullName evidence="5">GTP-binding protein</fullName>
    </submittedName>
</protein>
<evidence type="ECO:0000256" key="3">
    <source>
        <dbReference type="SAM" id="Coils"/>
    </source>
</evidence>
<gene>
    <name evidence="5" type="ORF">EVG15_02080</name>
</gene>
<dbReference type="PRINTS" id="PR00315">
    <property type="entry name" value="ELONGATNFCT"/>
</dbReference>
<name>A0A519BPN8_9DELT</name>
<dbReference type="InterPro" id="IPR009000">
    <property type="entry name" value="Transl_B-barrel_sf"/>
</dbReference>
<dbReference type="GO" id="GO:0003746">
    <property type="term" value="F:translation elongation factor activity"/>
    <property type="evidence" value="ECO:0007669"/>
    <property type="project" value="InterPro"/>
</dbReference>
<dbReference type="InterPro" id="IPR027417">
    <property type="entry name" value="P-loop_NTPase"/>
</dbReference>
<evidence type="ECO:0000313" key="5">
    <source>
        <dbReference type="EMBL" id="RZD19247.1"/>
    </source>
</evidence>
<reference evidence="5 6" key="1">
    <citation type="journal article" date="2019" name="ISME J.">
        <title>Insights into ecological role of a new deltaproteobacterial order Candidatus Acidulodesulfobacterales by metagenomics and metatranscriptomics.</title>
        <authorList>
            <person name="Tan S."/>
            <person name="Liu J."/>
            <person name="Fang Y."/>
            <person name="Hedlund B.P."/>
            <person name="Lian Z.H."/>
            <person name="Huang L.Y."/>
            <person name="Li J.T."/>
            <person name="Huang L.N."/>
            <person name="Li W.J."/>
            <person name="Jiang H.C."/>
            <person name="Dong H.L."/>
            <person name="Shu W.S."/>
        </authorList>
    </citation>
    <scope>NUCLEOTIDE SEQUENCE [LARGE SCALE GENOMIC DNA]</scope>
    <source>
        <strain evidence="5">AP1</strain>
    </source>
</reference>
<dbReference type="SUPFAM" id="SSF52540">
    <property type="entry name" value="P-loop containing nucleoside triphosphate hydrolases"/>
    <property type="match status" value="1"/>
</dbReference>
<dbReference type="InterPro" id="IPR005225">
    <property type="entry name" value="Small_GTP-bd"/>
</dbReference>
<dbReference type="InterPro" id="IPR036388">
    <property type="entry name" value="WH-like_DNA-bd_sf"/>
</dbReference>
<dbReference type="InterPro" id="IPR009001">
    <property type="entry name" value="Transl_elong_EF1A/Init_IF2_C"/>
</dbReference>
<dbReference type="Gene3D" id="1.10.10.10">
    <property type="entry name" value="Winged helix-like DNA-binding domain superfamily/Winged helix DNA-binding domain"/>
    <property type="match status" value="1"/>
</dbReference>
<dbReference type="GO" id="GO:0001514">
    <property type="term" value="P:selenocysteine incorporation"/>
    <property type="evidence" value="ECO:0007669"/>
    <property type="project" value="InterPro"/>
</dbReference>
<dbReference type="PANTHER" id="PTHR43721:SF22">
    <property type="entry name" value="ELONGATION FACTOR TU, MITOCHONDRIAL"/>
    <property type="match status" value="1"/>
</dbReference>
<dbReference type="SUPFAM" id="SSF46785">
    <property type="entry name" value="Winged helix' DNA-binding domain"/>
    <property type="match status" value="1"/>
</dbReference>
<feature type="coiled-coil region" evidence="3">
    <location>
        <begin position="464"/>
        <end position="502"/>
    </location>
</feature>